<reference evidence="1" key="1">
    <citation type="submission" date="2021-06" db="EMBL/GenBank/DDBJ databases">
        <authorList>
            <person name="Kallberg Y."/>
            <person name="Tangrot J."/>
            <person name="Rosling A."/>
        </authorList>
    </citation>
    <scope>NUCLEOTIDE SEQUENCE</scope>
    <source>
        <strain evidence="1">CL551</strain>
    </source>
</reference>
<comment type="caution">
    <text evidence="1">The sequence shown here is derived from an EMBL/GenBank/DDBJ whole genome shotgun (WGS) entry which is preliminary data.</text>
</comment>
<evidence type="ECO:0000313" key="1">
    <source>
        <dbReference type="EMBL" id="CAG8542631.1"/>
    </source>
</evidence>
<evidence type="ECO:0000313" key="2">
    <source>
        <dbReference type="Proteomes" id="UP000789342"/>
    </source>
</evidence>
<gene>
    <name evidence="1" type="ORF">AMORRO_LOCUS5200</name>
</gene>
<accession>A0A9N9ARR7</accession>
<name>A0A9N9ARR7_9GLOM</name>
<keyword evidence="2" id="KW-1185">Reference proteome</keyword>
<proteinExistence type="predicted"/>
<dbReference type="AlphaFoldDB" id="A0A9N9ARR7"/>
<dbReference type="EMBL" id="CAJVPV010003065">
    <property type="protein sequence ID" value="CAG8542631.1"/>
    <property type="molecule type" value="Genomic_DNA"/>
</dbReference>
<dbReference type="Proteomes" id="UP000789342">
    <property type="component" value="Unassembled WGS sequence"/>
</dbReference>
<organism evidence="1 2">
    <name type="scientific">Acaulospora morrowiae</name>
    <dbReference type="NCBI Taxonomy" id="94023"/>
    <lineage>
        <taxon>Eukaryota</taxon>
        <taxon>Fungi</taxon>
        <taxon>Fungi incertae sedis</taxon>
        <taxon>Mucoromycota</taxon>
        <taxon>Glomeromycotina</taxon>
        <taxon>Glomeromycetes</taxon>
        <taxon>Diversisporales</taxon>
        <taxon>Acaulosporaceae</taxon>
        <taxon>Acaulospora</taxon>
    </lineage>
</organism>
<protein>
    <submittedName>
        <fullName evidence="1">2507_t:CDS:1</fullName>
    </submittedName>
</protein>
<sequence>MDNSGKCDPCLVNVAIEVHTAGGSTIDMDYAQVLMRAESDRASAGRTKDMDITLCACVGRKKQMFTNKMNVTFPRHPSVIKVWIYVEHNIGD</sequence>